<feature type="region of interest" description="Disordered" evidence="1">
    <location>
        <begin position="1"/>
        <end position="30"/>
    </location>
</feature>
<sequence length="198" mass="20698">MRLENGNKFSSRGLKSGDEGGSRALQSPQESGVNLGAGGEGFEVLNLIGAVKLALKNGAGEVVVLELLLLLEVPVGLDGGRDLLGVDEEPYVHALHAGLQGLPGRALHRLVDECVLRHDQLPCFRERLPELLELLHGEALVVDAGQEVAVLQLLPHCLHRCLFLAAGNGGTDGGEARRAAGGDGEWVGGPGQELGLGF</sequence>
<gene>
    <name evidence="2" type="ORF">glysoja_033405</name>
</gene>
<accession>A0A0B2QL00</accession>
<feature type="compositionally biased region" description="Gly residues" evidence="1">
    <location>
        <begin position="181"/>
        <end position="198"/>
    </location>
</feature>
<evidence type="ECO:0000313" key="2">
    <source>
        <dbReference type="EMBL" id="KHN22091.1"/>
    </source>
</evidence>
<dbReference type="AlphaFoldDB" id="A0A0B2QL00"/>
<dbReference type="Proteomes" id="UP000053555">
    <property type="component" value="Unassembled WGS sequence"/>
</dbReference>
<organism evidence="2">
    <name type="scientific">Glycine soja</name>
    <name type="common">Wild soybean</name>
    <dbReference type="NCBI Taxonomy" id="3848"/>
    <lineage>
        <taxon>Eukaryota</taxon>
        <taxon>Viridiplantae</taxon>
        <taxon>Streptophyta</taxon>
        <taxon>Embryophyta</taxon>
        <taxon>Tracheophyta</taxon>
        <taxon>Spermatophyta</taxon>
        <taxon>Magnoliopsida</taxon>
        <taxon>eudicotyledons</taxon>
        <taxon>Gunneridae</taxon>
        <taxon>Pentapetalae</taxon>
        <taxon>rosids</taxon>
        <taxon>fabids</taxon>
        <taxon>Fabales</taxon>
        <taxon>Fabaceae</taxon>
        <taxon>Papilionoideae</taxon>
        <taxon>50 kb inversion clade</taxon>
        <taxon>NPAAA clade</taxon>
        <taxon>indigoferoid/millettioid clade</taxon>
        <taxon>Phaseoleae</taxon>
        <taxon>Glycine</taxon>
        <taxon>Glycine subgen. Soja</taxon>
    </lineage>
</organism>
<proteinExistence type="predicted"/>
<dbReference type="EMBL" id="KN657532">
    <property type="protein sequence ID" value="KHN22091.1"/>
    <property type="molecule type" value="Genomic_DNA"/>
</dbReference>
<feature type="region of interest" description="Disordered" evidence="1">
    <location>
        <begin position="174"/>
        <end position="198"/>
    </location>
</feature>
<evidence type="ECO:0000256" key="1">
    <source>
        <dbReference type="SAM" id="MobiDB-lite"/>
    </source>
</evidence>
<reference evidence="2" key="1">
    <citation type="submission" date="2014-07" db="EMBL/GenBank/DDBJ databases">
        <title>Identification of a novel salt tolerance gene in wild soybean by whole-genome sequencing.</title>
        <authorList>
            <person name="Lam H.-M."/>
            <person name="Qi X."/>
            <person name="Li M.-W."/>
            <person name="Liu X."/>
            <person name="Xie M."/>
            <person name="Ni M."/>
            <person name="Xu X."/>
        </authorList>
    </citation>
    <scope>NUCLEOTIDE SEQUENCE [LARGE SCALE GENOMIC DNA]</scope>
    <source>
        <tissue evidence="2">Root</tissue>
    </source>
</reference>
<protein>
    <submittedName>
        <fullName evidence="2">Uncharacterized protein</fullName>
    </submittedName>
</protein>
<name>A0A0B2QL00_GLYSO</name>